<protein>
    <submittedName>
        <fullName evidence="2">NADH dehydrogenase subunit 6</fullName>
    </submittedName>
</protein>
<keyword evidence="1" id="KW-0472">Membrane</keyword>
<reference evidence="2" key="1">
    <citation type="journal article" date="2019" name="Ticks Tick Borne Dis.">
        <title>Argasid and ixodid systematics: Implications for soft tick evolution and systematics, with a new argasid species list.</title>
        <authorList>
            <person name="Mans B.J."/>
            <person name="Featherston J."/>
            <person name="Kvas M."/>
            <person name="Pillay K.A."/>
            <person name="de Klerk D.G."/>
            <person name="Pienaar R."/>
            <person name="de Castro M.H."/>
            <person name="Schwan T.G."/>
            <person name="Lopez J.E."/>
            <person name="Teel P."/>
            <person name="Perez de Leon A.A."/>
            <person name="Sonenshine D.E."/>
            <person name="Egekwu N.I."/>
            <person name="Bakkes D.K."/>
            <person name="Heyne H."/>
            <person name="Kanduma E.G."/>
            <person name="Nyangiwe N."/>
            <person name="Bouattour A."/>
            <person name="Latif A.A."/>
        </authorList>
    </citation>
    <scope>NUCLEOTIDE SEQUENCE</scope>
</reference>
<dbReference type="CTD" id="4541"/>
<feature type="transmembrane region" description="Helical" evidence="1">
    <location>
        <begin position="43"/>
        <end position="62"/>
    </location>
</feature>
<evidence type="ECO:0000256" key="1">
    <source>
        <dbReference type="SAM" id="Phobius"/>
    </source>
</evidence>
<organism evidence="2">
    <name type="scientific">Ornithodoros hermsi</name>
    <dbReference type="NCBI Taxonomy" id="303297"/>
    <lineage>
        <taxon>Eukaryota</taxon>
        <taxon>Metazoa</taxon>
        <taxon>Ecdysozoa</taxon>
        <taxon>Arthropoda</taxon>
        <taxon>Chelicerata</taxon>
        <taxon>Arachnida</taxon>
        <taxon>Acari</taxon>
        <taxon>Parasitiformes</taxon>
        <taxon>Ixodida</taxon>
        <taxon>Ixodoidea</taxon>
        <taxon>Argasidae</taxon>
        <taxon>Ornithodorinae</taxon>
        <taxon>Ornithodoros</taxon>
    </lineage>
</organism>
<dbReference type="GeneID" id="38339325"/>
<keyword evidence="1" id="KW-0812">Transmembrane</keyword>
<accession>A0A3G2K023</accession>
<gene>
    <name evidence="2" type="primary">ND6</name>
</gene>
<proteinExistence type="predicted"/>
<keyword evidence="2" id="KW-0496">Mitochondrion</keyword>
<dbReference type="AlphaFoldDB" id="A0A3G2K023"/>
<sequence length="144" mass="16951">MKFTLFLSFFFMSSQHPISMTLIMIMITLYINIFMYFMMKYTWFLLLISLLILGGLMVIFLYITSLTPNKKFSFNKKLFVISIPLYLLIKMDNKMILSSSDFQVLNIFNYSSLLMMIYMMLYLMLTLISITIVVKSTLAPLKSN</sequence>
<keyword evidence="1" id="KW-1133">Transmembrane helix</keyword>
<dbReference type="RefSeq" id="YP_009536369.1">
    <property type="nucleotide sequence ID" value="NC_039832.1"/>
</dbReference>
<evidence type="ECO:0000313" key="2">
    <source>
        <dbReference type="EMBL" id="AYN50647.1"/>
    </source>
</evidence>
<dbReference type="EMBL" id="MF818032">
    <property type="protein sequence ID" value="AYN50647.1"/>
    <property type="molecule type" value="Genomic_DNA"/>
</dbReference>
<name>A0A3G2K023_9ACAR</name>
<feature type="transmembrane region" description="Helical" evidence="1">
    <location>
        <begin position="20"/>
        <end position="37"/>
    </location>
</feature>
<geneLocation type="mitochondrion" evidence="2"/>
<feature type="transmembrane region" description="Helical" evidence="1">
    <location>
        <begin position="111"/>
        <end position="134"/>
    </location>
</feature>